<name>A0ACC1HT60_9FUNG</name>
<comment type="caution">
    <text evidence="1">The sequence shown here is derived from an EMBL/GenBank/DDBJ whole genome shotgun (WGS) entry which is preliminary data.</text>
</comment>
<keyword evidence="2" id="KW-1185">Reference proteome</keyword>
<gene>
    <name evidence="1" type="ORF">EV182_001424</name>
</gene>
<dbReference type="EMBL" id="JAMZIH010000204">
    <property type="protein sequence ID" value="KAJ1679739.1"/>
    <property type="molecule type" value="Genomic_DNA"/>
</dbReference>
<organism evidence="1 2">
    <name type="scientific">Spiromyces aspiralis</name>
    <dbReference type="NCBI Taxonomy" id="68401"/>
    <lineage>
        <taxon>Eukaryota</taxon>
        <taxon>Fungi</taxon>
        <taxon>Fungi incertae sedis</taxon>
        <taxon>Zoopagomycota</taxon>
        <taxon>Kickxellomycotina</taxon>
        <taxon>Kickxellomycetes</taxon>
        <taxon>Kickxellales</taxon>
        <taxon>Kickxellaceae</taxon>
        <taxon>Spiromyces</taxon>
    </lineage>
</organism>
<proteinExistence type="predicted"/>
<reference evidence="1" key="1">
    <citation type="submission" date="2022-06" db="EMBL/GenBank/DDBJ databases">
        <title>Phylogenomic reconstructions and comparative analyses of Kickxellomycotina fungi.</title>
        <authorList>
            <person name="Reynolds N.K."/>
            <person name="Stajich J.E."/>
            <person name="Barry K."/>
            <person name="Grigoriev I.V."/>
            <person name="Crous P."/>
            <person name="Smith M.E."/>
        </authorList>
    </citation>
    <scope>NUCLEOTIDE SEQUENCE</scope>
    <source>
        <strain evidence="1">RSA 2271</strain>
    </source>
</reference>
<evidence type="ECO:0000313" key="1">
    <source>
        <dbReference type="EMBL" id="KAJ1679739.1"/>
    </source>
</evidence>
<accession>A0ACC1HT60</accession>
<sequence length="154" mass="17345">MITEANFWGADSNMVVAASDDKRIYVWDRGTGQVINGLDVGILTVNRVRPHPTELVLITCGISHCIKVVGPNNDNLVNKAQLAYMVRDNKQSMDRHVSSIYFYHGDRMGGPEIDEGNGVPSPMMRLPRWRGSYLVRLIELLLFERYSPLNRGKG</sequence>
<dbReference type="Proteomes" id="UP001145114">
    <property type="component" value="Unassembled WGS sequence"/>
</dbReference>
<protein>
    <submittedName>
        <fullName evidence="1">Uncharacterized protein</fullName>
    </submittedName>
</protein>
<evidence type="ECO:0000313" key="2">
    <source>
        <dbReference type="Proteomes" id="UP001145114"/>
    </source>
</evidence>